<accession>A0A7S9XG85</accession>
<evidence type="ECO:0008006" key="3">
    <source>
        <dbReference type="Google" id="ProtNLM"/>
    </source>
</evidence>
<reference evidence="2" key="1">
    <citation type="submission" date="2020-08" db="EMBL/GenBank/DDBJ databases">
        <title>Bridging the membrane lipid divide: bacteria of the FCB group superphylum have the potential to synthesize archaeal ether lipids.</title>
        <authorList>
            <person name="Villanueva L."/>
            <person name="von Meijenfeldt F.A.B."/>
            <person name="Westbye A.B."/>
            <person name="Yadav S."/>
            <person name="Hopmans E.C."/>
            <person name="Dutilh B.E."/>
            <person name="Sinninghe Damste J.S."/>
        </authorList>
    </citation>
    <scope>NUCLEOTIDE SEQUENCE</scope>
    <source>
        <strain evidence="2">NIOZ-UU157</strain>
    </source>
</reference>
<name>A0A7S9XG85_9VIRU</name>
<proteinExistence type="predicted"/>
<dbReference type="EMBL" id="MW030560">
    <property type="protein sequence ID" value="QPI16378.1"/>
    <property type="molecule type" value="Genomic_DNA"/>
</dbReference>
<sequence>MSNNCSNCYNGCTEITSDKCVKYTGVDVPVLGIQNGDSLSYVEQSIIGFLTSTLDGTGIFPVVPPTDICPSLQAELDDCNPLSLNNYLAGIVKFLCSLEEQITNSGGQGGGSGVTYDLNCIAGTISTPDPTSTEAVLQAVIDKVCLLAEDLTNFITFVDNTYVKISEINTYIENYIQNDPSQQLIANRMVPFSIVAGSGGSAFLNNFDASGAGVGDWVRIFLCNGNNGTPDLRGRALIGTNDGSMLGPAMSPVVEPSSTNPTYSIGSTNGLNTVALVTGELPAHSHSVTDPEHTHTFPARNGTVVGDYIQAAGGGAPNDDTLQIQSTASPNNTTASSATNISINSTGGGQPHINYQPGLGVYYIIYIP</sequence>
<organism evidence="2">
    <name type="scientific">Virus NIOZ-UU157</name>
    <dbReference type="NCBI Taxonomy" id="2763269"/>
    <lineage>
        <taxon>Viruses</taxon>
    </lineage>
</organism>
<evidence type="ECO:0000313" key="2">
    <source>
        <dbReference type="EMBL" id="QPI16378.1"/>
    </source>
</evidence>
<gene>
    <name evidence="2" type="ORF">NIOZUU157_00269</name>
</gene>
<dbReference type="SUPFAM" id="SSF88874">
    <property type="entry name" value="Receptor-binding domain of short tail fibre protein gp12"/>
    <property type="match status" value="1"/>
</dbReference>
<feature type="compositionally biased region" description="Low complexity" evidence="1">
    <location>
        <begin position="328"/>
        <end position="345"/>
    </location>
</feature>
<feature type="region of interest" description="Disordered" evidence="1">
    <location>
        <begin position="328"/>
        <end position="350"/>
    </location>
</feature>
<evidence type="ECO:0000256" key="1">
    <source>
        <dbReference type="SAM" id="MobiDB-lite"/>
    </source>
</evidence>
<protein>
    <recommendedName>
        <fullName evidence="3">Phage tail collar domain-containing protein</fullName>
    </recommendedName>
</protein>